<organism evidence="25 26">
    <name type="scientific">Microbulbifer marinus</name>
    <dbReference type="NCBI Taxonomy" id="658218"/>
    <lineage>
        <taxon>Bacteria</taxon>
        <taxon>Pseudomonadati</taxon>
        <taxon>Pseudomonadota</taxon>
        <taxon>Gammaproteobacteria</taxon>
        <taxon>Cellvibrionales</taxon>
        <taxon>Microbulbiferaceae</taxon>
        <taxon>Microbulbifer</taxon>
    </lineage>
</organism>
<comment type="cofactor">
    <cofactor evidence="23">
        <name>Mg(2+)</name>
        <dbReference type="ChEBI" id="CHEBI:18420"/>
    </cofactor>
    <text evidence="23">Mn(2+), Zn(2+), Cd(2+) and Co(2+) support activity to lesser extents.</text>
</comment>
<evidence type="ECO:0000256" key="15">
    <source>
        <dbReference type="ARBA" id="ARBA00022989"/>
    </source>
</evidence>
<comment type="subcellular location">
    <subcellularLocation>
        <location evidence="1 24">Cell inner membrane</location>
        <topology evidence="1 24">Multi-pass membrane protein</topology>
    </subcellularLocation>
</comment>
<feature type="transmembrane region" description="Helical" evidence="24">
    <location>
        <begin position="70"/>
        <end position="94"/>
    </location>
</feature>
<feature type="binding site" evidence="23">
    <location>
        <position position="91"/>
    </location>
    <ligand>
        <name>a divalent metal cation</name>
        <dbReference type="ChEBI" id="CHEBI:60240"/>
    </ligand>
</feature>
<feature type="binding site" evidence="22">
    <location>
        <position position="31"/>
    </location>
    <ligand>
        <name>ATP</name>
        <dbReference type="ChEBI" id="CHEBI:30616"/>
    </ligand>
</feature>
<evidence type="ECO:0000256" key="16">
    <source>
        <dbReference type="ARBA" id="ARBA00023098"/>
    </source>
</evidence>
<evidence type="ECO:0000256" key="3">
    <source>
        <dbReference type="ARBA" id="ARBA00012133"/>
    </source>
</evidence>
<dbReference type="PANTHER" id="PTHR34299:SF1">
    <property type="entry name" value="DIACYLGLYCEROL KINASE"/>
    <property type="match status" value="1"/>
</dbReference>
<dbReference type="GO" id="GO:0005524">
    <property type="term" value="F:ATP binding"/>
    <property type="evidence" value="ECO:0007669"/>
    <property type="project" value="UniProtKB-KW"/>
</dbReference>
<evidence type="ECO:0000256" key="22">
    <source>
        <dbReference type="PIRSR" id="PIRSR600829-3"/>
    </source>
</evidence>
<keyword evidence="7 24" id="KW-0997">Cell inner membrane</keyword>
<dbReference type="GO" id="GO:0004143">
    <property type="term" value="F:ATP-dependent diacylglycerol kinase activity"/>
    <property type="evidence" value="ECO:0007669"/>
    <property type="project" value="UniProtKB-EC"/>
</dbReference>
<proteinExistence type="inferred from homology"/>
<dbReference type="PANTHER" id="PTHR34299">
    <property type="entry name" value="DIACYLGLYCEROL KINASE"/>
    <property type="match status" value="1"/>
</dbReference>
<keyword evidence="14 23" id="KW-0460">Magnesium</keyword>
<reference evidence="26" key="1">
    <citation type="submission" date="2016-10" db="EMBL/GenBank/DDBJ databases">
        <authorList>
            <person name="Varghese N."/>
            <person name="Submissions S."/>
        </authorList>
    </citation>
    <scope>NUCLEOTIDE SEQUENCE [LARGE SCALE GENOMIC DNA]</scope>
    <source>
        <strain evidence="26">CGMCC 1.10657</strain>
    </source>
</reference>
<feature type="binding site" evidence="22">
    <location>
        <begin position="100"/>
        <end position="102"/>
    </location>
    <ligand>
        <name>ATP</name>
        <dbReference type="ChEBI" id="CHEBI:30616"/>
    </ligand>
</feature>
<dbReference type="AlphaFoldDB" id="A0A1H4AZT4"/>
<evidence type="ECO:0000256" key="1">
    <source>
        <dbReference type="ARBA" id="ARBA00004429"/>
    </source>
</evidence>
<feature type="binding site" evidence="22">
    <location>
        <position position="24"/>
    </location>
    <ligand>
        <name>ATP</name>
        <dbReference type="ChEBI" id="CHEBI:30616"/>
    </ligand>
</feature>
<evidence type="ECO:0000256" key="8">
    <source>
        <dbReference type="ARBA" id="ARBA00022679"/>
    </source>
</evidence>
<evidence type="ECO:0000256" key="14">
    <source>
        <dbReference type="ARBA" id="ARBA00022842"/>
    </source>
</evidence>
<dbReference type="Gene3D" id="1.10.287.3610">
    <property type="match status" value="1"/>
</dbReference>
<evidence type="ECO:0000313" key="26">
    <source>
        <dbReference type="Proteomes" id="UP000198658"/>
    </source>
</evidence>
<feature type="binding site" evidence="21">
    <location>
        <position position="70"/>
    </location>
    <ligand>
        <name>substrate</name>
    </ligand>
</feature>
<keyword evidence="16 24" id="KW-0443">Lipid metabolism</keyword>
<keyword evidence="13 22" id="KW-0067">ATP-binding</keyword>
<accession>A0A1H4AZT4</accession>
<evidence type="ECO:0000256" key="2">
    <source>
        <dbReference type="ARBA" id="ARBA00005967"/>
    </source>
</evidence>
<dbReference type="EMBL" id="FNQO01000004">
    <property type="protein sequence ID" value="SEA41441.1"/>
    <property type="molecule type" value="Genomic_DNA"/>
</dbReference>
<feature type="binding site" evidence="21">
    <location>
        <position position="113"/>
    </location>
    <ligand>
        <name>substrate</name>
    </ligand>
</feature>
<keyword evidence="17 24" id="KW-0472">Membrane</keyword>
<evidence type="ECO:0000256" key="17">
    <source>
        <dbReference type="ARBA" id="ARBA00023136"/>
    </source>
</evidence>
<dbReference type="InterPro" id="IPR033718">
    <property type="entry name" value="DAGK_prok"/>
</dbReference>
<dbReference type="STRING" id="658218.SAMN05216562_2998"/>
<dbReference type="Proteomes" id="UP000198658">
    <property type="component" value="Unassembled WGS sequence"/>
</dbReference>
<feature type="active site" description="Proton acceptor" evidence="20">
    <location>
        <position position="84"/>
    </location>
</feature>
<keyword evidence="12 24" id="KW-0418">Kinase</keyword>
<evidence type="ECO:0000256" key="24">
    <source>
        <dbReference type="RuleBase" id="RU363065"/>
    </source>
</evidence>
<evidence type="ECO:0000256" key="4">
    <source>
        <dbReference type="ARBA" id="ARBA00017575"/>
    </source>
</evidence>
<keyword evidence="15 24" id="KW-1133">Transmembrane helix</keyword>
<evidence type="ECO:0000256" key="5">
    <source>
        <dbReference type="ARBA" id="ARBA00022475"/>
    </source>
</evidence>
<evidence type="ECO:0000256" key="18">
    <source>
        <dbReference type="ARBA" id="ARBA00023209"/>
    </source>
</evidence>
<comment type="catalytic activity">
    <reaction evidence="24">
        <text>a 1,2-diacyl-sn-glycerol + ATP = a 1,2-diacyl-sn-glycero-3-phosphate + ADP + H(+)</text>
        <dbReference type="Rhea" id="RHEA:10272"/>
        <dbReference type="ChEBI" id="CHEBI:15378"/>
        <dbReference type="ChEBI" id="CHEBI:17815"/>
        <dbReference type="ChEBI" id="CHEBI:30616"/>
        <dbReference type="ChEBI" id="CHEBI:58608"/>
        <dbReference type="ChEBI" id="CHEBI:456216"/>
        <dbReference type="EC" id="2.7.1.107"/>
    </reaction>
</comment>
<protein>
    <recommendedName>
        <fullName evidence="4 24">Diacylglycerol kinase</fullName>
        <ecNumber evidence="3 24">2.7.1.107</ecNumber>
    </recommendedName>
</protein>
<keyword evidence="18" id="KW-0594">Phospholipid biosynthesis</keyword>
<feature type="binding site" evidence="21">
    <location>
        <position position="84"/>
    </location>
    <ligand>
        <name>substrate</name>
    </ligand>
</feature>
<comment type="function">
    <text evidence="24">Catalyzes the ATP-dependent phosphorylation of sn-l,2-diacylglycerol (DAG) to phosphatidic acid. Involved in the recycling of diacylglycerol produced as a by-product during membrane-derived oligosaccharide (MDO) biosynthesis.</text>
</comment>
<feature type="binding site" evidence="22">
    <location>
        <position position="43"/>
    </location>
    <ligand>
        <name>ATP</name>
        <dbReference type="ChEBI" id="CHEBI:30616"/>
    </ligand>
</feature>
<feature type="binding site" evidence="21">
    <location>
        <position position="24"/>
    </location>
    <ligand>
        <name>substrate</name>
    </ligand>
</feature>
<dbReference type="Pfam" id="PF01219">
    <property type="entry name" value="DAGK_prokar"/>
    <property type="match status" value="1"/>
</dbReference>
<comment type="similarity">
    <text evidence="2 24">Belongs to the bacterial diacylglycerol kinase family.</text>
</comment>
<evidence type="ECO:0000256" key="13">
    <source>
        <dbReference type="ARBA" id="ARBA00022840"/>
    </source>
</evidence>
<name>A0A1H4AZT4_9GAMM</name>
<evidence type="ECO:0000256" key="9">
    <source>
        <dbReference type="ARBA" id="ARBA00022692"/>
    </source>
</evidence>
<feature type="binding site" evidence="23">
    <location>
        <position position="43"/>
    </location>
    <ligand>
        <name>a divalent metal cation</name>
        <dbReference type="ChEBI" id="CHEBI:60240"/>
    </ligand>
</feature>
<keyword evidence="5" id="KW-1003">Cell membrane</keyword>
<keyword evidence="26" id="KW-1185">Reference proteome</keyword>
<feature type="transmembrane region" description="Helical" evidence="24">
    <location>
        <begin position="114"/>
        <end position="136"/>
    </location>
</feature>
<keyword evidence="10 23" id="KW-0479">Metal-binding</keyword>
<evidence type="ECO:0000256" key="12">
    <source>
        <dbReference type="ARBA" id="ARBA00022777"/>
    </source>
</evidence>
<evidence type="ECO:0000256" key="19">
    <source>
        <dbReference type="ARBA" id="ARBA00023264"/>
    </source>
</evidence>
<gene>
    <name evidence="25" type="ORF">SAMN05216562_2998</name>
</gene>
<keyword evidence="19 24" id="KW-1208">Phospholipid metabolism</keyword>
<evidence type="ECO:0000256" key="11">
    <source>
        <dbReference type="ARBA" id="ARBA00022741"/>
    </source>
</evidence>
<keyword evidence="11 22" id="KW-0547">Nucleotide-binding</keyword>
<evidence type="ECO:0000256" key="21">
    <source>
        <dbReference type="PIRSR" id="PIRSR600829-2"/>
    </source>
</evidence>
<feature type="binding site" evidence="22">
    <location>
        <begin position="109"/>
        <end position="110"/>
    </location>
    <ligand>
        <name>ATP</name>
        <dbReference type="ChEBI" id="CHEBI:30616"/>
    </ligand>
</feature>
<keyword evidence="6" id="KW-0444">Lipid biosynthesis</keyword>
<dbReference type="InterPro" id="IPR036945">
    <property type="entry name" value="DAGK_sf"/>
</dbReference>
<feature type="binding site" evidence="21">
    <location>
        <begin position="45"/>
        <end position="49"/>
    </location>
    <ligand>
        <name>substrate</name>
    </ligand>
</feature>
<dbReference type="GO" id="GO:0046872">
    <property type="term" value="F:metal ion binding"/>
    <property type="evidence" value="ECO:0007669"/>
    <property type="project" value="UniProtKB-KW"/>
</dbReference>
<evidence type="ECO:0000256" key="23">
    <source>
        <dbReference type="PIRSR" id="PIRSR600829-4"/>
    </source>
</evidence>
<evidence type="ECO:0000313" key="25">
    <source>
        <dbReference type="EMBL" id="SEA41441.1"/>
    </source>
</evidence>
<sequence length="137" mass="15124">MRRKKNTMQQEEFINKPGKTGISRLIDATSYSRQGLLASWRNEAAFRQEVTLAIFLIPLALWLGESGVERAILIGATLLVMVVELLNSAVEAAIDRIGPERHPLSKIAKDTGSAAVSIALLLWLSTWGCILLPRWLG</sequence>
<evidence type="ECO:0000256" key="10">
    <source>
        <dbReference type="ARBA" id="ARBA00022723"/>
    </source>
</evidence>
<feature type="binding site" evidence="22">
    <location>
        <position position="91"/>
    </location>
    <ligand>
        <name>ATP</name>
        <dbReference type="ChEBI" id="CHEBI:30616"/>
    </ligand>
</feature>
<dbReference type="GO" id="GO:0005886">
    <property type="term" value="C:plasma membrane"/>
    <property type="evidence" value="ECO:0007669"/>
    <property type="project" value="UniProtKB-SubCell"/>
</dbReference>
<comment type="caution">
    <text evidence="24">Lacks conserved residue(s) required for the propagation of feature annotation.</text>
</comment>
<dbReference type="GO" id="GO:0006654">
    <property type="term" value="P:phosphatidic acid biosynthetic process"/>
    <property type="evidence" value="ECO:0007669"/>
    <property type="project" value="InterPro"/>
</dbReference>
<evidence type="ECO:0000256" key="7">
    <source>
        <dbReference type="ARBA" id="ARBA00022519"/>
    </source>
</evidence>
<dbReference type="InterPro" id="IPR000829">
    <property type="entry name" value="DAGK"/>
</dbReference>
<evidence type="ECO:0000256" key="6">
    <source>
        <dbReference type="ARBA" id="ARBA00022516"/>
    </source>
</evidence>
<dbReference type="CDD" id="cd14264">
    <property type="entry name" value="DAGK_IM"/>
    <property type="match status" value="1"/>
</dbReference>
<evidence type="ECO:0000256" key="20">
    <source>
        <dbReference type="PIRSR" id="PIRSR600829-1"/>
    </source>
</evidence>
<dbReference type="EC" id="2.7.1.107" evidence="3 24"/>
<keyword evidence="8 24" id="KW-0808">Transferase</keyword>
<keyword evidence="9 24" id="KW-0812">Transmembrane</keyword>